<dbReference type="PANTHER" id="PTHR41773">
    <property type="entry name" value="GTP PYROPHOSPHATASE-RELATED"/>
    <property type="match status" value="1"/>
</dbReference>
<protein>
    <submittedName>
        <fullName evidence="2">DUF429 domain-containing protein</fullName>
    </submittedName>
</protein>
<organism evidence="2 3">
    <name type="scientific">Nocardioides imazamoxiresistens</name>
    <dbReference type="NCBI Taxonomy" id="3231893"/>
    <lineage>
        <taxon>Bacteria</taxon>
        <taxon>Bacillati</taxon>
        <taxon>Actinomycetota</taxon>
        <taxon>Actinomycetes</taxon>
        <taxon>Propionibacteriales</taxon>
        <taxon>Nocardioidaceae</taxon>
        <taxon>Nocardioides</taxon>
    </lineage>
</organism>
<reference evidence="2 3" key="1">
    <citation type="submission" date="2023-08" db="EMBL/GenBank/DDBJ databases">
        <title>Nocardioides seae sp. nov., a bacterium isolated from a soil.</title>
        <authorList>
            <person name="Wang X."/>
        </authorList>
    </citation>
    <scope>NUCLEOTIDE SEQUENCE [LARGE SCALE GENOMIC DNA]</scope>
    <source>
        <strain evidence="2 3">YZH12</strain>
    </source>
</reference>
<proteinExistence type="predicted"/>
<accession>A0ABU3PXL0</accession>
<dbReference type="SUPFAM" id="SSF81301">
    <property type="entry name" value="Nucleotidyltransferase"/>
    <property type="match status" value="1"/>
</dbReference>
<name>A0ABU3PXL0_9ACTN</name>
<feature type="domain" description="RelA/SpoT" evidence="1">
    <location>
        <begin position="298"/>
        <end position="430"/>
    </location>
</feature>
<gene>
    <name evidence="2" type="ORF">RDV89_12935</name>
</gene>
<dbReference type="Proteomes" id="UP001268542">
    <property type="component" value="Unassembled WGS sequence"/>
</dbReference>
<dbReference type="EMBL" id="JAVYII010000005">
    <property type="protein sequence ID" value="MDT9593980.1"/>
    <property type="molecule type" value="Genomic_DNA"/>
</dbReference>
<dbReference type="Pfam" id="PF04607">
    <property type="entry name" value="RelA_SpoT"/>
    <property type="match status" value="1"/>
</dbReference>
<dbReference type="InterPro" id="IPR007362">
    <property type="entry name" value="DUF429"/>
</dbReference>
<dbReference type="Gene3D" id="3.30.460.10">
    <property type="entry name" value="Beta Polymerase, domain 2"/>
    <property type="match status" value="1"/>
</dbReference>
<dbReference type="InterPro" id="IPR007685">
    <property type="entry name" value="RelA_SpoT"/>
</dbReference>
<dbReference type="Gene3D" id="1.10.287.860">
    <property type="entry name" value="Nucleotidyltransferase"/>
    <property type="match status" value="1"/>
</dbReference>
<evidence type="ECO:0000259" key="1">
    <source>
        <dbReference type="SMART" id="SM00954"/>
    </source>
</evidence>
<dbReference type="PANTHER" id="PTHR41773:SF1">
    <property type="entry name" value="RELA_SPOT DOMAIN-CONTAINING PROTEIN"/>
    <property type="match status" value="1"/>
</dbReference>
<evidence type="ECO:0000313" key="2">
    <source>
        <dbReference type="EMBL" id="MDT9593980.1"/>
    </source>
</evidence>
<comment type="caution">
    <text evidence="2">The sequence shown here is derived from an EMBL/GenBank/DDBJ whole genome shotgun (WGS) entry which is preliminary data.</text>
</comment>
<keyword evidence="3" id="KW-1185">Reference proteome</keyword>
<dbReference type="RefSeq" id="WP_315733465.1">
    <property type="nucleotide sequence ID" value="NZ_JAVYII010000005.1"/>
</dbReference>
<sequence>MHFVGVDLAWGQRGPTGVAVLDDRGRLLSAVSVGSDDEISAAVADVVDGPCVVAFDAPLVVTNATGTREAEKALNRDFRAYEAGTHPTNLSKPEFADGPRAGRLAARWGLPTDPATPGRRAIEVYPHAATVALLRLGRTLKYKQSRDRTFSRMRSEMLRLVEGLEQLGRARTPLLLARRPVWEELVDAVEHAGRKSELRAVEDRLDAVVCAYVALLAEREPDRMTVYGTVEAGCIVTPTLPEGLTPAPRPTRAERARSKAVEAYASRLPDTQRATEQALALVRAALDDAGINYLSVTARPKSVASFAAKAGSADPDGDGLRYTDPLAEMADQIGLRVVTYLESDVRAVAEVVREQLDVLGDRDKGAETARAGRWGYASRHLDVALPPDAEPGPLNDALPGRIIEVQVRTALQHAWAEFEHDIRYKGDVPPEHASELDRRFTLAAGLIELADREFSAVRDLLRGEQAAAQRAGGTPGPDDRDRLTAADLAAYLAGRYPGAGWSRTDHYEWVAGLLVELGITSASALSAAVAEVDSAAVTARMDYRYPAGAVRRLDDDLLAAYGETYLALAGNAHRVPLLTSRLAKLAGLEGAAARGED</sequence>
<dbReference type="Pfam" id="PF04250">
    <property type="entry name" value="DUF429"/>
    <property type="match status" value="1"/>
</dbReference>
<dbReference type="SMART" id="SM00954">
    <property type="entry name" value="RelA_SpoT"/>
    <property type="match status" value="1"/>
</dbReference>
<dbReference type="CDD" id="cd05399">
    <property type="entry name" value="NT_Rel-Spo_like"/>
    <property type="match status" value="1"/>
</dbReference>
<evidence type="ECO:0000313" key="3">
    <source>
        <dbReference type="Proteomes" id="UP001268542"/>
    </source>
</evidence>
<dbReference type="InterPro" id="IPR043519">
    <property type="entry name" value="NT_sf"/>
</dbReference>